<sequence>MFILIIFSIIISSLKLAPFLECPTSNINCNKIVSSENIENCEGHFGLNKTSIWKPHERFMVEKKNPTKKSLCQKCVEQGKCGMEWNGVLFTNKSGGMVLRADILGEEFGFKNFGEIS</sequence>
<keyword evidence="1" id="KW-0732">Signal</keyword>
<dbReference type="AlphaFoldDB" id="A0A1I8AYM6"/>
<proteinExistence type="predicted"/>
<reference evidence="3" key="1">
    <citation type="submission" date="2016-11" db="UniProtKB">
        <authorList>
            <consortium name="WormBaseParasite"/>
        </authorList>
    </citation>
    <scope>IDENTIFICATION</scope>
</reference>
<dbReference type="Proteomes" id="UP000095281">
    <property type="component" value="Unplaced"/>
</dbReference>
<feature type="signal peptide" evidence="1">
    <location>
        <begin position="1"/>
        <end position="16"/>
    </location>
</feature>
<keyword evidence="2" id="KW-1185">Reference proteome</keyword>
<dbReference type="WBParaSite" id="MhA1_Contig1119.frz3.gene3">
    <property type="protein sequence ID" value="MhA1_Contig1119.frz3.gene3"/>
    <property type="gene ID" value="MhA1_Contig1119.frz3.gene3"/>
</dbReference>
<feature type="chain" id="PRO_5009315254" evidence="1">
    <location>
        <begin position="17"/>
        <end position="117"/>
    </location>
</feature>
<protein>
    <submittedName>
        <fullName evidence="3">Apple domain-containing protein</fullName>
    </submittedName>
</protein>
<organism evidence="2 3">
    <name type="scientific">Meloidogyne hapla</name>
    <name type="common">Root-knot nematode worm</name>
    <dbReference type="NCBI Taxonomy" id="6305"/>
    <lineage>
        <taxon>Eukaryota</taxon>
        <taxon>Metazoa</taxon>
        <taxon>Ecdysozoa</taxon>
        <taxon>Nematoda</taxon>
        <taxon>Chromadorea</taxon>
        <taxon>Rhabditida</taxon>
        <taxon>Tylenchina</taxon>
        <taxon>Tylenchomorpha</taxon>
        <taxon>Tylenchoidea</taxon>
        <taxon>Meloidogynidae</taxon>
        <taxon>Meloidogyninae</taxon>
        <taxon>Meloidogyne</taxon>
    </lineage>
</organism>
<accession>A0A1I8AYM6</accession>
<evidence type="ECO:0000256" key="1">
    <source>
        <dbReference type="SAM" id="SignalP"/>
    </source>
</evidence>
<evidence type="ECO:0000313" key="2">
    <source>
        <dbReference type="Proteomes" id="UP000095281"/>
    </source>
</evidence>
<name>A0A1I8AYM6_MELHA</name>
<evidence type="ECO:0000313" key="3">
    <source>
        <dbReference type="WBParaSite" id="MhA1_Contig1119.frz3.gene3"/>
    </source>
</evidence>